<name>A0A8J2V713_9PROT</name>
<sequence length="130" mass="14599">MYEKTTRGIRVVVEPDFLADQSEPYDDHYVWAYTVRIDNNSDEVVRLKNRRWRITDSRGRTEIVSGEGVVGEQPVLQPGEGFEYTSGAPLTTPSGLMVGEYSMETAEGVMFDVAIPAFSLDSPHEIIQLN</sequence>
<evidence type="ECO:0000259" key="3">
    <source>
        <dbReference type="PROSITE" id="PS51087"/>
    </source>
</evidence>
<dbReference type="NCBIfam" id="NF003967">
    <property type="entry name" value="PRK05461.1"/>
    <property type="match status" value="1"/>
</dbReference>
<dbReference type="GO" id="GO:0070987">
    <property type="term" value="P:error-free translesion synthesis"/>
    <property type="evidence" value="ECO:0007669"/>
    <property type="project" value="TreeGrafter"/>
</dbReference>
<evidence type="ECO:0000256" key="2">
    <source>
        <dbReference type="HAMAP-Rule" id="MF_00791"/>
    </source>
</evidence>
<dbReference type="InterPro" id="IPR023065">
    <property type="entry name" value="Uncharacterised_ApaG"/>
</dbReference>
<dbReference type="PROSITE" id="PS51087">
    <property type="entry name" value="APAG"/>
    <property type="match status" value="1"/>
</dbReference>
<dbReference type="PANTHER" id="PTHR14289">
    <property type="entry name" value="F-BOX ONLY PROTEIN 3"/>
    <property type="match status" value="1"/>
</dbReference>
<evidence type="ECO:0000313" key="5">
    <source>
        <dbReference type="Proteomes" id="UP000613582"/>
    </source>
</evidence>
<evidence type="ECO:0000313" key="4">
    <source>
        <dbReference type="EMBL" id="GGD12682.1"/>
    </source>
</evidence>
<dbReference type="EMBL" id="BMGH01000001">
    <property type="protein sequence ID" value="GGD12682.1"/>
    <property type="molecule type" value="Genomic_DNA"/>
</dbReference>
<dbReference type="Proteomes" id="UP000613582">
    <property type="component" value="Unassembled WGS sequence"/>
</dbReference>
<gene>
    <name evidence="2 4" type="primary">apaG</name>
    <name evidence="4" type="ORF">GCM10011342_21830</name>
</gene>
<proteinExistence type="inferred from homology"/>
<dbReference type="InterPro" id="IPR036767">
    <property type="entry name" value="ApaG_sf"/>
</dbReference>
<organism evidence="4 5">
    <name type="scientific">Aquisalinus flavus</name>
    <dbReference type="NCBI Taxonomy" id="1526572"/>
    <lineage>
        <taxon>Bacteria</taxon>
        <taxon>Pseudomonadati</taxon>
        <taxon>Pseudomonadota</taxon>
        <taxon>Alphaproteobacteria</taxon>
        <taxon>Parvularculales</taxon>
        <taxon>Parvularculaceae</taxon>
        <taxon>Aquisalinus</taxon>
    </lineage>
</organism>
<reference evidence="4" key="1">
    <citation type="journal article" date="2014" name="Int. J. Syst. Evol. Microbiol.">
        <title>Complete genome sequence of Corynebacterium casei LMG S-19264T (=DSM 44701T), isolated from a smear-ripened cheese.</title>
        <authorList>
            <consortium name="US DOE Joint Genome Institute (JGI-PGF)"/>
            <person name="Walter F."/>
            <person name="Albersmeier A."/>
            <person name="Kalinowski J."/>
            <person name="Ruckert C."/>
        </authorList>
    </citation>
    <scope>NUCLEOTIDE SEQUENCE</scope>
    <source>
        <strain evidence="4">CGMCC 1.12921</strain>
    </source>
</reference>
<accession>A0A8J2V713</accession>
<reference evidence="4" key="2">
    <citation type="submission" date="2020-09" db="EMBL/GenBank/DDBJ databases">
        <authorList>
            <person name="Sun Q."/>
            <person name="Zhou Y."/>
        </authorList>
    </citation>
    <scope>NUCLEOTIDE SEQUENCE</scope>
    <source>
        <strain evidence="4">CGMCC 1.12921</strain>
    </source>
</reference>
<dbReference type="RefSeq" id="WP_188158389.1">
    <property type="nucleotide sequence ID" value="NZ_BMGH01000001.1"/>
</dbReference>
<feature type="domain" description="ApaG" evidence="3">
    <location>
        <begin position="3"/>
        <end position="127"/>
    </location>
</feature>
<evidence type="ECO:0000256" key="1">
    <source>
        <dbReference type="ARBA" id="ARBA00017693"/>
    </source>
</evidence>
<comment type="caution">
    <text evidence="4">The sequence shown here is derived from an EMBL/GenBank/DDBJ whole genome shotgun (WGS) entry which is preliminary data.</text>
</comment>
<dbReference type="Gene3D" id="2.60.40.1470">
    <property type="entry name" value="ApaG domain"/>
    <property type="match status" value="1"/>
</dbReference>
<dbReference type="InterPro" id="IPR007474">
    <property type="entry name" value="ApaG_domain"/>
</dbReference>
<dbReference type="AlphaFoldDB" id="A0A8J2V713"/>
<dbReference type="SUPFAM" id="SSF110069">
    <property type="entry name" value="ApaG-like"/>
    <property type="match status" value="1"/>
</dbReference>
<keyword evidence="5" id="KW-1185">Reference proteome</keyword>
<dbReference type="PANTHER" id="PTHR14289:SF16">
    <property type="entry name" value="POLYMERASE DELTA-INTERACTING PROTEIN 2"/>
    <property type="match status" value="1"/>
</dbReference>
<protein>
    <recommendedName>
        <fullName evidence="1 2">Protein ApaG</fullName>
    </recommendedName>
</protein>
<dbReference type="HAMAP" id="MF_00791">
    <property type="entry name" value="ApaG"/>
    <property type="match status" value="1"/>
</dbReference>
<dbReference type="Pfam" id="PF04379">
    <property type="entry name" value="DUF525"/>
    <property type="match status" value="1"/>
</dbReference>